<organism evidence="2 3">
    <name type="scientific">Euhalothece natronophila Z-M001</name>
    <dbReference type="NCBI Taxonomy" id="522448"/>
    <lineage>
        <taxon>Bacteria</taxon>
        <taxon>Bacillati</taxon>
        <taxon>Cyanobacteriota</taxon>
        <taxon>Cyanophyceae</taxon>
        <taxon>Oscillatoriophycideae</taxon>
        <taxon>Chroococcales</taxon>
        <taxon>Halothecacae</taxon>
        <taxon>Halothece cluster</taxon>
        <taxon>Euhalothece</taxon>
    </lineage>
</organism>
<gene>
    <name evidence="2" type="ORF">FRE64_03285</name>
</gene>
<dbReference type="RefSeq" id="WP_146294652.1">
    <property type="nucleotide sequence ID" value="NZ_CP042326.1"/>
</dbReference>
<dbReference type="KEGG" id="enn:FRE64_03285"/>
<name>A0A5B8NIH8_9CHRO</name>
<dbReference type="InterPro" id="IPR014960">
    <property type="entry name" value="DUF1828"/>
</dbReference>
<evidence type="ECO:0000259" key="1">
    <source>
        <dbReference type="Pfam" id="PF08861"/>
    </source>
</evidence>
<dbReference type="Proteomes" id="UP000318453">
    <property type="component" value="Chromosome"/>
</dbReference>
<dbReference type="OrthoDB" id="581553at2"/>
<dbReference type="AlphaFoldDB" id="A0A5B8NIH8"/>
<evidence type="ECO:0000313" key="2">
    <source>
        <dbReference type="EMBL" id="QDZ39043.1"/>
    </source>
</evidence>
<accession>A0A5B8NIH8</accession>
<keyword evidence="3" id="KW-1185">Reference proteome</keyword>
<feature type="domain" description="DUF1828" evidence="1">
    <location>
        <begin position="32"/>
        <end position="122"/>
    </location>
</feature>
<evidence type="ECO:0000313" key="3">
    <source>
        <dbReference type="Proteomes" id="UP000318453"/>
    </source>
</evidence>
<sequence>MLTDTVIQDFKRKVCEEVRLLEEGNNRFRVFTPFRFDDGDHLSIVLKKEDNEWLISDEGHTYLHLSYKIHPNDLFSGTRWEIIESTLAEFQVEDRLGELIMRVENDRYGNAFYNFTQALIKISDITYLSRERVKSTFYEDFKALIEENIPKERYDFEWHDEQVDPEGVYTVDCHINNLATPLYLYAINSDNKMKDTAISIFQFEKWDKIFKPVAIFEDETKMTKKALKKFSKICTKQFPSLENNQANIIEYLKKQLQSV</sequence>
<dbReference type="EMBL" id="CP042326">
    <property type="protein sequence ID" value="QDZ39043.1"/>
    <property type="molecule type" value="Genomic_DNA"/>
</dbReference>
<dbReference type="Pfam" id="PF08861">
    <property type="entry name" value="DUF1828"/>
    <property type="match status" value="1"/>
</dbReference>
<reference evidence="2" key="1">
    <citation type="submission" date="2019-08" db="EMBL/GenBank/DDBJ databases">
        <title>Carotenoids and Carotenoid Binding Proteins in the Halophilic Cyanobacterium Euhalothece sp. ZM00.</title>
        <authorList>
            <person name="Cho S.M."/>
            <person name="Song J.Y."/>
            <person name="Park Y.-I."/>
        </authorList>
    </citation>
    <scope>NUCLEOTIDE SEQUENCE [LARGE SCALE GENOMIC DNA]</scope>
    <source>
        <strain evidence="2">Z-M001</strain>
    </source>
</reference>
<protein>
    <submittedName>
        <fullName evidence="2">DUF1828 domain-containing protein</fullName>
    </submittedName>
</protein>
<proteinExistence type="predicted"/>